<dbReference type="Pfam" id="PF01408">
    <property type="entry name" value="GFO_IDH_MocA"/>
    <property type="match status" value="1"/>
</dbReference>
<protein>
    <recommendedName>
        <fullName evidence="5">Gfo/Idh/MocA-like oxidoreductase N-terminal domain-containing protein</fullName>
    </recommendedName>
</protein>
<evidence type="ECO:0008006" key="5">
    <source>
        <dbReference type="Google" id="ProtNLM"/>
    </source>
</evidence>
<organism evidence="3 4">
    <name type="scientific">Phialophora macrospora</name>
    <dbReference type="NCBI Taxonomy" id="1851006"/>
    <lineage>
        <taxon>Eukaryota</taxon>
        <taxon>Fungi</taxon>
        <taxon>Dikarya</taxon>
        <taxon>Ascomycota</taxon>
        <taxon>Pezizomycotina</taxon>
        <taxon>Eurotiomycetes</taxon>
        <taxon>Chaetothyriomycetidae</taxon>
        <taxon>Chaetothyriales</taxon>
        <taxon>Herpotrichiellaceae</taxon>
        <taxon>Phialophora</taxon>
    </lineage>
</organism>
<reference evidence="3 4" key="1">
    <citation type="submission" date="2015-01" db="EMBL/GenBank/DDBJ databases">
        <title>The Genome Sequence of Capronia semiimmersa CBS27337.</title>
        <authorList>
            <consortium name="The Broad Institute Genomics Platform"/>
            <person name="Cuomo C."/>
            <person name="de Hoog S."/>
            <person name="Gorbushina A."/>
            <person name="Stielow B."/>
            <person name="Teixiera M."/>
            <person name="Abouelleil A."/>
            <person name="Chapman S.B."/>
            <person name="Priest M."/>
            <person name="Young S.K."/>
            <person name="Wortman J."/>
            <person name="Nusbaum C."/>
            <person name="Birren B."/>
        </authorList>
    </citation>
    <scope>NUCLEOTIDE SEQUENCE [LARGE SCALE GENOMIC DNA]</scope>
    <source>
        <strain evidence="3 4">CBS 27337</strain>
    </source>
</reference>
<accession>A0A0D2DJ42</accession>
<dbReference type="PANTHER" id="PTHR43708:SF1">
    <property type="entry name" value="GALACTOSE_LACTOSE METABOLISM REGULATORY PROTEIN GAL80"/>
    <property type="match status" value="1"/>
</dbReference>
<evidence type="ECO:0000313" key="4">
    <source>
        <dbReference type="Proteomes" id="UP000054266"/>
    </source>
</evidence>
<dbReference type="AlphaFoldDB" id="A0A0D2DJ42"/>
<dbReference type="SUPFAM" id="SSF55347">
    <property type="entry name" value="Glyceraldehyde-3-phosphate dehydrogenase-like, C-terminal domain"/>
    <property type="match status" value="1"/>
</dbReference>
<name>A0A0D2DJ42_9EURO</name>
<proteinExistence type="predicted"/>
<dbReference type="GO" id="GO:0000166">
    <property type="term" value="F:nucleotide binding"/>
    <property type="evidence" value="ECO:0007669"/>
    <property type="project" value="InterPro"/>
</dbReference>
<dbReference type="Gene3D" id="3.40.50.720">
    <property type="entry name" value="NAD(P)-binding Rossmann-like Domain"/>
    <property type="match status" value="1"/>
</dbReference>
<evidence type="ECO:0000259" key="1">
    <source>
        <dbReference type="Pfam" id="PF01408"/>
    </source>
</evidence>
<dbReference type="STRING" id="5601.A0A0D2DJ42"/>
<dbReference type="Pfam" id="PF22685">
    <property type="entry name" value="Gal80p_C-like"/>
    <property type="match status" value="1"/>
</dbReference>
<keyword evidence="4" id="KW-1185">Reference proteome</keyword>
<dbReference type="Gene3D" id="3.30.360.10">
    <property type="entry name" value="Dihydrodipicolinate Reductase, domain 2"/>
    <property type="match status" value="1"/>
</dbReference>
<feature type="domain" description="Gal80p-like C-terminal" evidence="2">
    <location>
        <begin position="136"/>
        <end position="282"/>
    </location>
</feature>
<evidence type="ECO:0000313" key="3">
    <source>
        <dbReference type="EMBL" id="KIW62387.1"/>
    </source>
</evidence>
<dbReference type="PANTHER" id="PTHR43708">
    <property type="entry name" value="CONSERVED EXPRESSED OXIDOREDUCTASE (EUROFUNG)"/>
    <property type="match status" value="1"/>
</dbReference>
<sequence length="362" mass="38666">MAPIKIGLIGLSAEGSWASSAHLPPLLKSSHYQITALQNSSEASARKAVEKYNLPGQVACYGDVESLVRDPNVDIVVVSVKTPEHYRLAKPALEAKKDVFVEWPLGANLKQAEELTALAKAQGVKNVIGLQARQDPTILKAKEMVAAGKLGDILGTTMFAYGVIMGPVTPVSLEYELTFANGATLATIPAMHGTDALCFVLGEFKHLQATLANHQPKTPIVDPASGKVLRVVDNDTPDYVSITGTLLSGAVATIVYQGGQPSTGKGLFWEIRGTKGTLIIEGPNGLVEMFASTLKFVEQGGQPEEIEVEVAADWAYNVGKAWDAFASGGSKAVPTFDDAMVRHRMIEAIHRSNEKGTREAYL</sequence>
<dbReference type="InterPro" id="IPR051317">
    <property type="entry name" value="Gfo/Idh/MocA_oxidoreduct"/>
</dbReference>
<gene>
    <name evidence="3" type="ORF">PV04_10567</name>
</gene>
<dbReference type="SUPFAM" id="SSF51735">
    <property type="entry name" value="NAD(P)-binding Rossmann-fold domains"/>
    <property type="match status" value="1"/>
</dbReference>
<evidence type="ECO:0000259" key="2">
    <source>
        <dbReference type="Pfam" id="PF22685"/>
    </source>
</evidence>
<dbReference type="InterPro" id="IPR055080">
    <property type="entry name" value="Gal80p-like_C"/>
</dbReference>
<dbReference type="InterPro" id="IPR000683">
    <property type="entry name" value="Gfo/Idh/MocA-like_OxRdtase_N"/>
</dbReference>
<dbReference type="Proteomes" id="UP000054266">
    <property type="component" value="Unassembled WGS sequence"/>
</dbReference>
<dbReference type="InterPro" id="IPR036291">
    <property type="entry name" value="NAD(P)-bd_dom_sf"/>
</dbReference>
<dbReference type="EMBL" id="KN846963">
    <property type="protein sequence ID" value="KIW62387.1"/>
    <property type="molecule type" value="Genomic_DNA"/>
</dbReference>
<feature type="domain" description="Gfo/Idh/MocA-like oxidoreductase N-terminal" evidence="1">
    <location>
        <begin position="4"/>
        <end position="125"/>
    </location>
</feature>
<dbReference type="HOGENOM" id="CLU_023194_25_2_1"/>